<name>A0ABS0UV17_9PSED</name>
<sequence>MSRQEIDLGTRPSGVGGDTPRSAMIKINAMTNELYKGDALAKASGWGGNVPFAMQPTDSADGLPVINGLFMFGNGGVSLPYPYVFIIQVLSGSGGYVRQVAYSLLENVTWERQFLQGAAAGKAWTQVIKAGDFGVGGVVKILTTSADAVAATGEYYGNNIPGPNGPNSYGFLSHKYLSAVYSTQEWVNPDTTNTAFRRVNANGTWTPWARLYTGANAEGDPVSGVGLMSKTVVGGWNISKYINGQICIQGYSPVSAVLPPNQPTVVTVALPVAIVLGSGSVYVNPQPQMTYEHFGALNCYVNGTSAVDIIIRNGSTAQSFQNAVTVWGAWK</sequence>
<proteinExistence type="predicted"/>
<dbReference type="Proteomes" id="UP000607562">
    <property type="component" value="Unassembled WGS sequence"/>
</dbReference>
<evidence type="ECO:0000256" key="1">
    <source>
        <dbReference type="SAM" id="MobiDB-lite"/>
    </source>
</evidence>
<comment type="caution">
    <text evidence="2">The sequence shown here is derived from an EMBL/GenBank/DDBJ whole genome shotgun (WGS) entry which is preliminary data.</text>
</comment>
<reference evidence="2 3" key="1">
    <citation type="submission" date="2020-12" db="EMBL/GenBank/DDBJ databases">
        <title>Comparative genomic insights into the epidemiology and virulence of plant pathogenic Pseudomonads from Turkey.</title>
        <authorList>
            <person name="Dillon M."/>
            <person name="Ruiz-Bedoya T."/>
            <person name="Bendalovic-Torma C."/>
            <person name="Guttman K.M."/>
            <person name="Kwak H."/>
            <person name="Middleton M.A."/>
            <person name="Wang P.W."/>
            <person name="Horuz S."/>
            <person name="Aysan Y."/>
            <person name="Guttman D.S."/>
        </authorList>
    </citation>
    <scope>NUCLEOTIDE SEQUENCE [LARGE SCALE GENOMIC DNA]</scope>
    <source>
        <strain evidence="2 3">Marul_2_1</strain>
    </source>
</reference>
<dbReference type="CDD" id="cd19958">
    <property type="entry name" value="pyocin_knob"/>
    <property type="match status" value="1"/>
</dbReference>
<accession>A0ABS0UV17</accession>
<evidence type="ECO:0000313" key="3">
    <source>
        <dbReference type="Proteomes" id="UP000607562"/>
    </source>
</evidence>
<dbReference type="EMBL" id="JAEILM010000011">
    <property type="protein sequence ID" value="MBI6631863.1"/>
    <property type="molecule type" value="Genomic_DNA"/>
</dbReference>
<dbReference type="RefSeq" id="WP_198706780.1">
    <property type="nucleotide sequence ID" value="NZ_JAEILM010000011.1"/>
</dbReference>
<keyword evidence="3" id="KW-1185">Reference proteome</keyword>
<evidence type="ECO:0008006" key="4">
    <source>
        <dbReference type="Google" id="ProtNLM"/>
    </source>
</evidence>
<protein>
    <recommendedName>
        <fullName evidence="4">Phage tail protein</fullName>
    </recommendedName>
</protein>
<evidence type="ECO:0000313" key="2">
    <source>
        <dbReference type="EMBL" id="MBI6631863.1"/>
    </source>
</evidence>
<organism evidence="2 3">
    <name type="scientific">Pseudomonas paralactis</name>
    <dbReference type="NCBI Taxonomy" id="1615673"/>
    <lineage>
        <taxon>Bacteria</taxon>
        <taxon>Pseudomonadati</taxon>
        <taxon>Pseudomonadota</taxon>
        <taxon>Gammaproteobacteria</taxon>
        <taxon>Pseudomonadales</taxon>
        <taxon>Pseudomonadaceae</taxon>
        <taxon>Pseudomonas</taxon>
    </lineage>
</organism>
<feature type="region of interest" description="Disordered" evidence="1">
    <location>
        <begin position="1"/>
        <end position="20"/>
    </location>
</feature>
<gene>
    <name evidence="2" type="ORF">YA0871_04260</name>
</gene>